<feature type="compositionally biased region" description="Low complexity" evidence="1">
    <location>
        <begin position="153"/>
        <end position="169"/>
    </location>
</feature>
<feature type="compositionally biased region" description="Basic and acidic residues" evidence="1">
    <location>
        <begin position="192"/>
        <end position="204"/>
    </location>
</feature>
<feature type="compositionally biased region" description="Low complexity" evidence="1">
    <location>
        <begin position="79"/>
        <end position="90"/>
    </location>
</feature>
<evidence type="ECO:0000256" key="1">
    <source>
        <dbReference type="SAM" id="MobiDB-lite"/>
    </source>
</evidence>
<evidence type="ECO:0000313" key="3">
    <source>
        <dbReference type="Proteomes" id="UP000199494"/>
    </source>
</evidence>
<gene>
    <name evidence="2" type="ORF">SAMN05421630_11550</name>
</gene>
<name>A0A1G6Z0L2_9PSEU</name>
<feature type="region of interest" description="Disordered" evidence="1">
    <location>
        <begin position="1"/>
        <end position="224"/>
    </location>
</feature>
<reference evidence="2 3" key="1">
    <citation type="submission" date="2016-10" db="EMBL/GenBank/DDBJ databases">
        <authorList>
            <person name="de Groot N.N."/>
        </authorList>
    </citation>
    <scope>NUCLEOTIDE SEQUENCE [LARGE SCALE GENOMIC DNA]</scope>
    <source>
        <strain evidence="2 3">CGMCC 4.5506</strain>
    </source>
</reference>
<accession>A0A1G6Z0L2</accession>
<evidence type="ECO:0000313" key="2">
    <source>
        <dbReference type="EMBL" id="SDD96091.1"/>
    </source>
</evidence>
<keyword evidence="3" id="KW-1185">Reference proteome</keyword>
<organism evidence="2 3">
    <name type="scientific">Prauserella marina</name>
    <dbReference type="NCBI Taxonomy" id="530584"/>
    <lineage>
        <taxon>Bacteria</taxon>
        <taxon>Bacillati</taxon>
        <taxon>Actinomycetota</taxon>
        <taxon>Actinomycetes</taxon>
        <taxon>Pseudonocardiales</taxon>
        <taxon>Pseudonocardiaceae</taxon>
        <taxon>Prauserella</taxon>
    </lineage>
</organism>
<dbReference type="EMBL" id="FMZE01000015">
    <property type="protein sequence ID" value="SDD96091.1"/>
    <property type="molecule type" value="Genomic_DNA"/>
</dbReference>
<dbReference type="AlphaFoldDB" id="A0A1G6Z0L2"/>
<dbReference type="OrthoDB" id="5197886at2"/>
<protein>
    <submittedName>
        <fullName evidence="2">Uncharacterized protein</fullName>
    </submittedName>
</protein>
<sequence>MTEQATTDTSSTRGPVQPPKPDVSALGSTRAARRAAKLAAAAQQGGASGTTPPALAGSSTPVNSGDADSDTTVTDHQVAAQQAATPSPTAERPDVEPTPSSEAVEQATVPPKPATATVKEPADTTAVVDQDTGTKEPATGQGAEQHERPPENSTSARAAVTKTASTATAEDTSVTGEQVAAAGGSANSGLDEEGKPAAELRIDGQEPDDGAPASFVITDPAGADADEQIKPAAELDVEVDEDLDDEEFTGSKLTQQSWVPDDVADKFQRMQATGHGRTAEVIVLTAVRNCAERLPELIKAARGPVHEDGLFAGLPILDRKPGRQKKAKPNSSRVQYQVSPVYAPDLKRLAKMHKLKLSVLIRLALGDYFGIPVRLGRTKR</sequence>
<dbReference type="Proteomes" id="UP000199494">
    <property type="component" value="Unassembled WGS sequence"/>
</dbReference>
<dbReference type="RefSeq" id="WP_143021482.1">
    <property type="nucleotide sequence ID" value="NZ_CP016354.1"/>
</dbReference>
<proteinExistence type="predicted"/>
<feature type="compositionally biased region" description="Polar residues" evidence="1">
    <location>
        <begin position="1"/>
        <end position="14"/>
    </location>
</feature>